<dbReference type="Proteomes" id="UP000002785">
    <property type="component" value="Chromosome"/>
</dbReference>
<dbReference type="AlphaFoldDB" id="B5HZE4"/>
<dbReference type="InterPro" id="IPR023159">
    <property type="entry name" value="SO1590-like_sf"/>
</dbReference>
<gene>
    <name evidence="2" type="ORF">SSEG_09561</name>
</gene>
<proteinExistence type="predicted"/>
<name>B5HZE4_STRX2</name>
<dbReference type="HOGENOM" id="CLU_1336922_0_0_11"/>
<dbReference type="EMBL" id="CM000951">
    <property type="protein sequence ID" value="EDY58199.1"/>
    <property type="molecule type" value="Genomic_DNA"/>
</dbReference>
<feature type="compositionally biased region" description="Polar residues" evidence="1">
    <location>
        <begin position="10"/>
        <end position="37"/>
    </location>
</feature>
<feature type="compositionally biased region" description="Low complexity" evidence="1">
    <location>
        <begin position="38"/>
        <end position="47"/>
    </location>
</feature>
<dbReference type="Pfam" id="PF11528">
    <property type="entry name" value="DUF3224"/>
    <property type="match status" value="1"/>
</dbReference>
<evidence type="ECO:0008006" key="4">
    <source>
        <dbReference type="Google" id="ProtNLM"/>
    </source>
</evidence>
<evidence type="ECO:0000313" key="3">
    <source>
        <dbReference type="Proteomes" id="UP000002785"/>
    </source>
</evidence>
<sequence>MRLSRRPNCTARTTPSTGGPCSPGASRSSVPRSSWNWTSRRCTAPTTRRPRRSRRDGQPGIVRPGRYGRPMRADGTFSVKAFVPTELTPEPAVATGLPVGVATMEKHFEGEVAGRSATLFTAAYDQESGVGTYVAMESFEGSVHDRSGAFNFAHSATTSGSDRTAEFFTIVPSSGTGDLAGISGTGGLTVDADGTHRIWLDYELD</sequence>
<dbReference type="eggNOG" id="ENOG5031S8F">
    <property type="taxonomic scope" value="Bacteria"/>
</dbReference>
<dbReference type="InterPro" id="IPR021607">
    <property type="entry name" value="DUF3224"/>
</dbReference>
<evidence type="ECO:0000313" key="2">
    <source>
        <dbReference type="EMBL" id="EDY58199.1"/>
    </source>
</evidence>
<dbReference type="SUPFAM" id="SSF159238">
    <property type="entry name" value="SO1590-like"/>
    <property type="match status" value="1"/>
</dbReference>
<evidence type="ECO:0000256" key="1">
    <source>
        <dbReference type="SAM" id="MobiDB-lite"/>
    </source>
</evidence>
<organism evidence="2 3">
    <name type="scientific">Streptomyces sviceus (strain ATCC 29083 / DSM 924 / JCM 4929 / NBRC 13980 / NCIMB 11184 / NRRL 5439 / UC 5370)</name>
    <dbReference type="NCBI Taxonomy" id="463191"/>
    <lineage>
        <taxon>Bacteria</taxon>
        <taxon>Bacillati</taxon>
        <taxon>Actinomycetota</taxon>
        <taxon>Actinomycetes</taxon>
        <taxon>Kitasatosporales</taxon>
        <taxon>Streptomycetaceae</taxon>
        <taxon>Streptomyces</taxon>
    </lineage>
</organism>
<dbReference type="Gene3D" id="2.40.350.10">
    <property type="entry name" value="SO1590-like"/>
    <property type="match status" value="1"/>
</dbReference>
<keyword evidence="3" id="KW-1185">Reference proteome</keyword>
<feature type="region of interest" description="Disordered" evidence="1">
    <location>
        <begin position="1"/>
        <end position="70"/>
    </location>
</feature>
<protein>
    <recommendedName>
        <fullName evidence="4">DUF3224 domain-containing protein</fullName>
    </recommendedName>
</protein>
<accession>B5HZE4</accession>
<reference evidence="2" key="1">
    <citation type="submission" date="2009-10" db="EMBL/GenBank/DDBJ databases">
        <title>The genome sequence of Streptomyces sviceus strain ATCC 29083.</title>
        <authorList>
            <consortium name="The Broad Institute Genome Sequencing Platform"/>
            <consortium name="Broad Institute Microbial Sequencing Center"/>
            <person name="Fischbach M."/>
            <person name="Godfrey P."/>
            <person name="Ward D."/>
            <person name="Young S."/>
            <person name="Zeng Q."/>
            <person name="Koehrsen M."/>
            <person name="Alvarado L."/>
            <person name="Berlin A.M."/>
            <person name="Bochicchio J."/>
            <person name="Borenstein D."/>
            <person name="Chapman S.B."/>
            <person name="Chen Z."/>
            <person name="Engels R."/>
            <person name="Freedman E."/>
            <person name="Gellesch M."/>
            <person name="Goldberg J."/>
            <person name="Griggs A."/>
            <person name="Gujja S."/>
            <person name="Heilman E.R."/>
            <person name="Heiman D.I."/>
            <person name="Hepburn T.A."/>
            <person name="Howarth C."/>
            <person name="Jen D."/>
            <person name="Larson L."/>
            <person name="Lewis B."/>
            <person name="Mehta T."/>
            <person name="Park D."/>
            <person name="Pearson M."/>
            <person name="Richards J."/>
            <person name="Roberts A."/>
            <person name="Saif S."/>
            <person name="Shea T.D."/>
            <person name="Shenoy N."/>
            <person name="Sisk P."/>
            <person name="Stolte C."/>
            <person name="Sykes S.N."/>
            <person name="Thomson T."/>
            <person name="Walk T."/>
            <person name="White J."/>
            <person name="Yandava C."/>
            <person name="Straight P."/>
            <person name="Clardy J."/>
            <person name="Hung D."/>
            <person name="Kolter R."/>
            <person name="Mekalanos J."/>
            <person name="Walker S."/>
            <person name="Walsh C.T."/>
            <person name="Wieland-Brown L.C."/>
            <person name="Haas B."/>
            <person name="Nusbaum C."/>
            <person name="Birren B."/>
        </authorList>
    </citation>
    <scope>NUCLEOTIDE SEQUENCE [LARGE SCALE GENOMIC DNA]</scope>
    <source>
        <strain evidence="2">ATCC 29083</strain>
    </source>
</reference>